<organism evidence="3 4">
    <name type="scientific">Lusitaniella coriacea LEGE 07157</name>
    <dbReference type="NCBI Taxonomy" id="945747"/>
    <lineage>
        <taxon>Bacteria</taxon>
        <taxon>Bacillati</taxon>
        <taxon>Cyanobacteriota</taxon>
        <taxon>Cyanophyceae</taxon>
        <taxon>Spirulinales</taxon>
        <taxon>Lusitaniellaceae</taxon>
        <taxon>Lusitaniella</taxon>
    </lineage>
</organism>
<evidence type="ECO:0000313" key="4">
    <source>
        <dbReference type="Proteomes" id="UP000654482"/>
    </source>
</evidence>
<proteinExistence type="predicted"/>
<dbReference type="InterPro" id="IPR007730">
    <property type="entry name" value="SPOR-like_dom"/>
</dbReference>
<feature type="compositionally biased region" description="Polar residues" evidence="1">
    <location>
        <begin position="44"/>
        <end position="61"/>
    </location>
</feature>
<dbReference type="RefSeq" id="WP_194029402.1">
    <property type="nucleotide sequence ID" value="NZ_JADEWZ010000013.1"/>
</dbReference>
<feature type="region of interest" description="Disordered" evidence="1">
    <location>
        <begin position="88"/>
        <end position="133"/>
    </location>
</feature>
<protein>
    <submittedName>
        <fullName evidence="3">SPOR domain-containing protein</fullName>
    </submittedName>
</protein>
<sequence>MGRHSSVDASESPAINPVLASALGSMDVQLEQELARYRRKRSQTESPNRPQDSYPQLSISSAIAQGSAEGLSLETLGENATILPLASQAEAEPESETTDPNDANSLQSSLITSQEAPSEKVAEPPSLPPDDYLESSEQLLRNLEKEEPPQPKTPSPTLAERLLTPLGIGSILLLFGTATLVGAALLDPEMVSSWSVARLFNGKKSPSGDRTPTIAGNPEEEEPKLETDEFVELDLDTLSTIEPSPAASPNSNPAQLPPANNNRAVPPVTLPESDSNLTRALIPPTQFQQTAPSPTTPNTAPPVPTKITPAPAPSAGDRLYYAIADYTSPESLQQVQAAIPDAYVRNFGSGTSIQLGAFLTEEDAQRLAEKLKQEGISTSVYHR</sequence>
<keyword evidence="4" id="KW-1185">Reference proteome</keyword>
<feature type="region of interest" description="Disordered" evidence="1">
    <location>
        <begin position="200"/>
        <end position="226"/>
    </location>
</feature>
<gene>
    <name evidence="3" type="ORF">IQ249_10410</name>
</gene>
<evidence type="ECO:0000256" key="1">
    <source>
        <dbReference type="SAM" id="MobiDB-lite"/>
    </source>
</evidence>
<feature type="domain" description="SPOR" evidence="2">
    <location>
        <begin position="345"/>
        <end position="383"/>
    </location>
</feature>
<feature type="region of interest" description="Disordered" evidence="1">
    <location>
        <begin position="240"/>
        <end position="272"/>
    </location>
</feature>
<feature type="region of interest" description="Disordered" evidence="1">
    <location>
        <begin position="34"/>
        <end position="61"/>
    </location>
</feature>
<dbReference type="PROSITE" id="PS51724">
    <property type="entry name" value="SPOR"/>
    <property type="match status" value="1"/>
</dbReference>
<name>A0A8J7DWE0_9CYAN</name>
<accession>A0A8J7DWE0</accession>
<dbReference type="Pfam" id="PF05036">
    <property type="entry name" value="SPOR"/>
    <property type="match status" value="1"/>
</dbReference>
<dbReference type="Proteomes" id="UP000654482">
    <property type="component" value="Unassembled WGS sequence"/>
</dbReference>
<feature type="compositionally biased region" description="Polar residues" evidence="1">
    <location>
        <begin position="100"/>
        <end position="116"/>
    </location>
</feature>
<evidence type="ECO:0000259" key="2">
    <source>
        <dbReference type="PROSITE" id="PS51724"/>
    </source>
</evidence>
<reference evidence="3" key="1">
    <citation type="submission" date="2020-10" db="EMBL/GenBank/DDBJ databases">
        <authorList>
            <person name="Castelo-Branco R."/>
            <person name="Eusebio N."/>
            <person name="Adriana R."/>
            <person name="Vieira A."/>
            <person name="Brugerolle De Fraissinette N."/>
            <person name="Rezende De Castro R."/>
            <person name="Schneider M.P."/>
            <person name="Vasconcelos V."/>
            <person name="Leao P.N."/>
        </authorList>
    </citation>
    <scope>NUCLEOTIDE SEQUENCE</scope>
    <source>
        <strain evidence="3">LEGE 07157</strain>
    </source>
</reference>
<dbReference type="EMBL" id="JADEWZ010000013">
    <property type="protein sequence ID" value="MBE9116309.1"/>
    <property type="molecule type" value="Genomic_DNA"/>
</dbReference>
<evidence type="ECO:0000313" key="3">
    <source>
        <dbReference type="EMBL" id="MBE9116309.1"/>
    </source>
</evidence>
<feature type="compositionally biased region" description="Low complexity" evidence="1">
    <location>
        <begin position="243"/>
        <end position="267"/>
    </location>
</feature>
<comment type="caution">
    <text evidence="3">The sequence shown here is derived from an EMBL/GenBank/DDBJ whole genome shotgun (WGS) entry which is preliminary data.</text>
</comment>
<dbReference type="GO" id="GO:0042834">
    <property type="term" value="F:peptidoglycan binding"/>
    <property type="evidence" value="ECO:0007669"/>
    <property type="project" value="InterPro"/>
</dbReference>
<dbReference type="AlphaFoldDB" id="A0A8J7DWE0"/>